<dbReference type="EMBL" id="CP002873">
    <property type="protein sequence ID" value="AGA67221.1"/>
    <property type="molecule type" value="Genomic_DNA"/>
</dbReference>
<dbReference type="KEGG" id="bpip:BPP43_10225"/>
<dbReference type="GO" id="GO:0004019">
    <property type="term" value="F:adenylosuccinate synthase activity"/>
    <property type="evidence" value="ECO:0007669"/>
    <property type="project" value="UniProtKB-UniRule"/>
</dbReference>
<organism evidence="11 12">
    <name type="scientific">Brachyspira pilosicoli P43/6/78</name>
    <dbReference type="NCBI Taxonomy" id="1042417"/>
    <lineage>
        <taxon>Bacteria</taxon>
        <taxon>Pseudomonadati</taxon>
        <taxon>Spirochaetota</taxon>
        <taxon>Spirochaetia</taxon>
        <taxon>Brachyspirales</taxon>
        <taxon>Brachyspiraceae</taxon>
        <taxon>Brachyspira</taxon>
    </lineage>
</organism>
<feature type="binding site" evidence="8">
    <location>
        <begin position="330"/>
        <end position="332"/>
    </location>
    <ligand>
        <name>GTP</name>
        <dbReference type="ChEBI" id="CHEBI:37565"/>
    </ligand>
</feature>
<reference evidence="11 12" key="1">
    <citation type="journal article" date="2013" name="Genome Announc.">
        <title>Complete Genome Sequence of the Porcine Strain Brachyspira pilosicoli P43/6/78(T.).</title>
        <authorList>
            <person name="Lin C."/>
            <person name="den Bakker H.C."/>
            <person name="Suzuki H."/>
            <person name="Lefebure T."/>
            <person name="Ponnala L."/>
            <person name="Sun Q."/>
            <person name="Stanhope M.J."/>
            <person name="Wiedmann M."/>
            <person name="Duhamel G.E."/>
        </authorList>
    </citation>
    <scope>NUCLEOTIDE SEQUENCE [LARGE SCALE GENOMIC DNA]</scope>
    <source>
        <strain evidence="11 12">P43/6/78</strain>
    </source>
</reference>
<dbReference type="GO" id="GO:0044208">
    <property type="term" value="P:'de novo' AMP biosynthetic process"/>
    <property type="evidence" value="ECO:0007669"/>
    <property type="project" value="UniProtKB-UniRule"/>
</dbReference>
<evidence type="ECO:0000256" key="6">
    <source>
        <dbReference type="ARBA" id="ARBA00022842"/>
    </source>
</evidence>
<feature type="binding site" description="in other chain" evidence="8">
    <location>
        <position position="223"/>
    </location>
    <ligand>
        <name>IMP</name>
        <dbReference type="ChEBI" id="CHEBI:58053"/>
        <note>ligand shared between dimeric partners</note>
    </ligand>
</feature>
<accession>A0A3B6VMT8</accession>
<evidence type="ECO:0000256" key="3">
    <source>
        <dbReference type="ARBA" id="ARBA00022723"/>
    </source>
</evidence>
<dbReference type="Pfam" id="PF00709">
    <property type="entry name" value="Adenylsucc_synt"/>
    <property type="match status" value="1"/>
</dbReference>
<feature type="binding site" evidence="8">
    <location>
        <begin position="412"/>
        <end position="414"/>
    </location>
    <ligand>
        <name>GTP</name>
        <dbReference type="ChEBI" id="CHEBI:37565"/>
    </ligand>
</feature>
<evidence type="ECO:0000256" key="5">
    <source>
        <dbReference type="ARBA" id="ARBA00022755"/>
    </source>
</evidence>
<dbReference type="GO" id="GO:0005737">
    <property type="term" value="C:cytoplasm"/>
    <property type="evidence" value="ECO:0007669"/>
    <property type="project" value="UniProtKB-SubCell"/>
</dbReference>
<dbReference type="PANTHER" id="PTHR11846">
    <property type="entry name" value="ADENYLOSUCCINATE SYNTHETASE"/>
    <property type="match status" value="1"/>
</dbReference>
<feature type="binding site" description="in other chain" evidence="8">
    <location>
        <begin position="38"/>
        <end position="41"/>
    </location>
    <ligand>
        <name>IMP</name>
        <dbReference type="ChEBI" id="CHEBI:58053"/>
        <note>ligand shared between dimeric partners</note>
    </ligand>
</feature>
<dbReference type="GO" id="GO:0000287">
    <property type="term" value="F:magnesium ion binding"/>
    <property type="evidence" value="ECO:0007669"/>
    <property type="project" value="UniProtKB-UniRule"/>
</dbReference>
<feature type="binding site" description="in other chain" evidence="8">
    <location>
        <position position="302"/>
    </location>
    <ligand>
        <name>IMP</name>
        <dbReference type="ChEBI" id="CHEBI:58053"/>
        <note>ligand shared between dimeric partners</note>
    </ligand>
</feature>
<comment type="similarity">
    <text evidence="8 10">Belongs to the adenylosuccinate synthetase family.</text>
</comment>
<evidence type="ECO:0000313" key="11">
    <source>
        <dbReference type="EMBL" id="AGA67221.1"/>
    </source>
</evidence>
<dbReference type="InterPro" id="IPR042110">
    <property type="entry name" value="Adenylosuccinate_synth_dom2"/>
</dbReference>
<dbReference type="Gene3D" id="1.10.300.10">
    <property type="entry name" value="Adenylosuccinate Synthetase, subunit A, domain 2"/>
    <property type="match status" value="1"/>
</dbReference>
<keyword evidence="7 8" id="KW-0342">GTP-binding</keyword>
<dbReference type="NCBIfam" id="TIGR00184">
    <property type="entry name" value="purA"/>
    <property type="match status" value="1"/>
</dbReference>
<feature type="binding site" evidence="8">
    <location>
        <position position="304"/>
    </location>
    <ligand>
        <name>GTP</name>
        <dbReference type="ChEBI" id="CHEBI:37565"/>
    </ligand>
</feature>
<gene>
    <name evidence="8" type="primary">purA</name>
    <name evidence="11" type="ORF">BPP43_10225</name>
</gene>
<keyword evidence="3 8" id="KW-0479">Metal-binding</keyword>
<keyword evidence="4 8" id="KW-0547">Nucleotide-binding</keyword>
<dbReference type="Gene3D" id="3.90.170.10">
    <property type="entry name" value="Adenylosuccinate Synthetase, subunit A, domain 3"/>
    <property type="match status" value="1"/>
</dbReference>
<feature type="binding site" evidence="8">
    <location>
        <position position="142"/>
    </location>
    <ligand>
        <name>IMP</name>
        <dbReference type="ChEBI" id="CHEBI:58053"/>
        <note>ligand shared between dimeric partners</note>
    </ligand>
</feature>
<protein>
    <recommendedName>
        <fullName evidence="8 10">Adenylosuccinate synthetase</fullName>
        <shortName evidence="8">AMPSase</shortName>
        <shortName evidence="8">AdSS</shortName>
        <ecNumber evidence="8 10">6.3.4.4</ecNumber>
    </recommendedName>
    <alternativeName>
        <fullName evidence="8">IMP--aspartate ligase</fullName>
    </alternativeName>
</protein>
<keyword evidence="8" id="KW-0963">Cytoplasm</keyword>
<feature type="binding site" description="in other chain" evidence="8">
    <location>
        <position position="238"/>
    </location>
    <ligand>
        <name>IMP</name>
        <dbReference type="ChEBI" id="CHEBI:58053"/>
        <note>ligand shared between dimeric partners</note>
    </ligand>
</feature>
<dbReference type="SUPFAM" id="SSF52540">
    <property type="entry name" value="P-loop containing nucleoside triphosphate hydrolases"/>
    <property type="match status" value="1"/>
</dbReference>
<evidence type="ECO:0000256" key="4">
    <source>
        <dbReference type="ARBA" id="ARBA00022741"/>
    </source>
</evidence>
<dbReference type="UniPathway" id="UPA00075">
    <property type="reaction ID" value="UER00335"/>
</dbReference>
<proteinExistence type="inferred from homology"/>
<feature type="binding site" evidence="8">
    <location>
        <position position="13"/>
    </location>
    <ligand>
        <name>Mg(2+)</name>
        <dbReference type="ChEBI" id="CHEBI:18420"/>
    </ligand>
</feature>
<feature type="binding site" evidence="8">
    <location>
        <begin position="298"/>
        <end position="304"/>
    </location>
    <ligand>
        <name>substrate</name>
    </ligand>
</feature>
<keyword evidence="12" id="KW-1185">Reference proteome</keyword>
<feature type="active site" description="Proton acceptor" evidence="8">
    <location>
        <position position="13"/>
    </location>
</feature>
<comment type="pathway">
    <text evidence="8 10">Purine metabolism; AMP biosynthesis via de novo pathway; AMP from IMP: step 1/2.</text>
</comment>
<evidence type="ECO:0000256" key="10">
    <source>
        <dbReference type="RuleBase" id="RU000520"/>
    </source>
</evidence>
<keyword evidence="5 8" id="KW-0658">Purine biosynthesis</keyword>
<feature type="binding site" evidence="8">
    <location>
        <begin position="12"/>
        <end position="18"/>
    </location>
    <ligand>
        <name>GTP</name>
        <dbReference type="ChEBI" id="CHEBI:37565"/>
    </ligand>
</feature>
<comment type="catalytic activity">
    <reaction evidence="8 10">
        <text>IMP + L-aspartate + GTP = N(6)-(1,2-dicarboxyethyl)-AMP + GDP + phosphate + 2 H(+)</text>
        <dbReference type="Rhea" id="RHEA:15753"/>
        <dbReference type="ChEBI" id="CHEBI:15378"/>
        <dbReference type="ChEBI" id="CHEBI:29991"/>
        <dbReference type="ChEBI" id="CHEBI:37565"/>
        <dbReference type="ChEBI" id="CHEBI:43474"/>
        <dbReference type="ChEBI" id="CHEBI:57567"/>
        <dbReference type="ChEBI" id="CHEBI:58053"/>
        <dbReference type="ChEBI" id="CHEBI:58189"/>
        <dbReference type="EC" id="6.3.4.4"/>
    </reaction>
</comment>
<feature type="binding site" evidence="8">
    <location>
        <position position="40"/>
    </location>
    <ligand>
        <name>Mg(2+)</name>
        <dbReference type="ChEBI" id="CHEBI:18420"/>
    </ligand>
</feature>
<dbReference type="AlphaFoldDB" id="A0A3B6VMT8"/>
<feature type="active site" description="Proton donor" evidence="8">
    <location>
        <position position="41"/>
    </location>
</feature>
<comment type="function">
    <text evidence="8">Plays an important role in the de novo pathway of purine nucleotide biosynthesis. Catalyzes the first committed step in the biosynthesis of AMP from IMP.</text>
</comment>
<evidence type="ECO:0000256" key="2">
    <source>
        <dbReference type="ARBA" id="ARBA00022598"/>
    </source>
</evidence>
<evidence type="ECO:0000313" key="12">
    <source>
        <dbReference type="Proteomes" id="UP000010793"/>
    </source>
</evidence>
<dbReference type="Gene3D" id="3.40.440.10">
    <property type="entry name" value="Adenylosuccinate Synthetase, subunit A, domain 1"/>
    <property type="match status" value="1"/>
</dbReference>
<dbReference type="Proteomes" id="UP000010793">
    <property type="component" value="Chromosome"/>
</dbReference>
<dbReference type="EC" id="6.3.4.4" evidence="8 10"/>
<dbReference type="InterPro" id="IPR042111">
    <property type="entry name" value="Adenylosuccinate_synth_dom3"/>
</dbReference>
<evidence type="ECO:0000256" key="9">
    <source>
        <dbReference type="PROSITE-ProRule" id="PRU10134"/>
    </source>
</evidence>
<comment type="subcellular location">
    <subcellularLocation>
        <location evidence="8">Cytoplasm</location>
    </subcellularLocation>
</comment>
<comment type="subunit">
    <text evidence="1 8">Homodimer.</text>
</comment>
<dbReference type="SMART" id="SM00788">
    <property type="entry name" value="Adenylsucc_synt"/>
    <property type="match status" value="1"/>
</dbReference>
<name>A0A3B6VMT8_BRAPL</name>
<keyword evidence="2 8" id="KW-0436">Ligase</keyword>
<dbReference type="InterPro" id="IPR027417">
    <property type="entry name" value="P-loop_NTPase"/>
</dbReference>
<comment type="cofactor">
    <cofactor evidence="8">
        <name>Mg(2+)</name>
        <dbReference type="ChEBI" id="CHEBI:18420"/>
    </cofactor>
    <text evidence="8">Binds 1 Mg(2+) ion per subunit.</text>
</comment>
<feature type="active site" evidence="9">
    <location>
        <position position="139"/>
    </location>
</feature>
<dbReference type="InterPro" id="IPR018220">
    <property type="entry name" value="Adenylosuccin_syn_GTP-bd"/>
</dbReference>
<dbReference type="InterPro" id="IPR042109">
    <property type="entry name" value="Adenylosuccinate_synth_dom1"/>
</dbReference>
<feature type="binding site" description="in other chain" evidence="8">
    <location>
        <begin position="13"/>
        <end position="16"/>
    </location>
    <ligand>
        <name>IMP</name>
        <dbReference type="ChEBI" id="CHEBI:58053"/>
        <note>ligand shared between dimeric partners</note>
    </ligand>
</feature>
<evidence type="ECO:0000256" key="1">
    <source>
        <dbReference type="ARBA" id="ARBA00011738"/>
    </source>
</evidence>
<dbReference type="FunFam" id="1.10.300.10:FF:000001">
    <property type="entry name" value="Adenylosuccinate synthetase"/>
    <property type="match status" value="1"/>
</dbReference>
<dbReference type="InterPro" id="IPR033128">
    <property type="entry name" value="Adenylosuccin_syn_Lys_AS"/>
</dbReference>
<dbReference type="GeneID" id="56439534"/>
<keyword evidence="6 8" id="KW-0460">Magnesium</keyword>
<dbReference type="NCBIfam" id="NF002223">
    <property type="entry name" value="PRK01117.1"/>
    <property type="match status" value="1"/>
</dbReference>
<dbReference type="GO" id="GO:0046040">
    <property type="term" value="P:IMP metabolic process"/>
    <property type="evidence" value="ECO:0007669"/>
    <property type="project" value="TreeGrafter"/>
</dbReference>
<dbReference type="HAMAP" id="MF_00011">
    <property type="entry name" value="Adenylosucc_synth"/>
    <property type="match status" value="1"/>
</dbReference>
<dbReference type="PROSITE" id="PS01266">
    <property type="entry name" value="ADENYLOSUCCIN_SYN_1"/>
    <property type="match status" value="1"/>
</dbReference>
<dbReference type="GO" id="GO:0005525">
    <property type="term" value="F:GTP binding"/>
    <property type="evidence" value="ECO:0007669"/>
    <property type="project" value="UniProtKB-UniRule"/>
</dbReference>
<evidence type="ECO:0000256" key="7">
    <source>
        <dbReference type="ARBA" id="ARBA00023134"/>
    </source>
</evidence>
<dbReference type="CDD" id="cd03108">
    <property type="entry name" value="AdSS"/>
    <property type="match status" value="1"/>
</dbReference>
<dbReference type="FunFam" id="3.90.170.10:FF:000001">
    <property type="entry name" value="Adenylosuccinate synthetase"/>
    <property type="match status" value="1"/>
</dbReference>
<dbReference type="PROSITE" id="PS00513">
    <property type="entry name" value="ADENYLOSUCCIN_SYN_2"/>
    <property type="match status" value="1"/>
</dbReference>
<feature type="binding site" evidence="8">
    <location>
        <begin position="40"/>
        <end position="42"/>
    </location>
    <ligand>
        <name>GTP</name>
        <dbReference type="ChEBI" id="CHEBI:37565"/>
    </ligand>
</feature>
<feature type="binding site" description="in other chain" evidence="8">
    <location>
        <position position="128"/>
    </location>
    <ligand>
        <name>IMP</name>
        <dbReference type="ChEBI" id="CHEBI:58053"/>
        <note>ligand shared between dimeric partners</note>
    </ligand>
</feature>
<evidence type="ECO:0000256" key="8">
    <source>
        <dbReference type="HAMAP-Rule" id="MF_00011"/>
    </source>
</evidence>
<sequence length="427" mass="47637">MASVIIVGTQWGDEGKGKIVDYLANKAQYVVRSQGGSNAGHTVVVDNVKYKLRLLPSGILHKDKVCIIGNGVVIEPKVFLSEIDGLIEKKVNMSNLKISNRAHVLMPYHKILDELQEEDLGENKLGTTKNGIGPCYMDKASRLGIRIVDLMNKEVFAKKLKFNVELKNKLLKKLYNHEGINYEELLKEYLEYAERLRPYVADTTTILNKAIKEKKNILFEGAQATMLDLDHGTYPFVTSSYPAAGGACTGSGVGPRKIDNVIGVVKAYSTRVGEGPFPSELFDDVGQFIRDKGGEYGTVTGRARRCGWLDACVIKYASYINGLDSVAITRLDILDELEKLKICVAYKYNGEILEDYPADLDILSKVEPVYEEFDGWKTSTTNIREYDKLPENAKKYLKRLSEVIDTEISIVSVGAGRDETIIIKDIF</sequence>
<dbReference type="PANTHER" id="PTHR11846:SF0">
    <property type="entry name" value="ADENYLOSUCCINATE SYNTHETASE"/>
    <property type="match status" value="1"/>
</dbReference>
<dbReference type="InterPro" id="IPR001114">
    <property type="entry name" value="Adenylosuccinate_synthetase"/>
</dbReference>
<dbReference type="RefSeq" id="WP_013243916.1">
    <property type="nucleotide sequence ID" value="NC_019908.1"/>
</dbReference>